<protein>
    <submittedName>
        <fullName evidence="2">Uncharacterized protein</fullName>
    </submittedName>
</protein>
<dbReference type="RefSeq" id="WP_097378763.1">
    <property type="nucleotide sequence ID" value="NZ_NXNI01000001.1"/>
</dbReference>
<accession>A0A2A5QSK4</accession>
<keyword evidence="3" id="KW-1185">Reference proteome</keyword>
<feature type="compositionally biased region" description="Acidic residues" evidence="1">
    <location>
        <begin position="198"/>
        <end position="214"/>
    </location>
</feature>
<feature type="compositionally biased region" description="Low complexity" evidence="1">
    <location>
        <begin position="95"/>
        <end position="111"/>
    </location>
</feature>
<dbReference type="PROSITE" id="PS51318">
    <property type="entry name" value="TAT"/>
    <property type="match status" value="1"/>
</dbReference>
<proteinExistence type="predicted"/>
<feature type="region of interest" description="Disordered" evidence="1">
    <location>
        <begin position="24"/>
        <end position="176"/>
    </location>
</feature>
<evidence type="ECO:0000256" key="1">
    <source>
        <dbReference type="SAM" id="MobiDB-lite"/>
    </source>
</evidence>
<dbReference type="EMBL" id="NXNI01000001">
    <property type="protein sequence ID" value="PCR89818.1"/>
    <property type="molecule type" value="Genomic_DNA"/>
</dbReference>
<sequence>MSGTQLNRRTFVAAAGTASALALAGCADGGPGGEDNETEDGNGEPAGDNETDEESGGGTYTLTATVQDDQEEPVEGATVTLEEAGVGGMGDEGMGNESENESANESPTESANESENESANESENESANETEDGAATQSFPMEDETDENGEVEFEELEDGEYTVSAEDGGQTAEDDVEIEGADGEVTLMLGEDGGAANETEDGNETTGDNETEDV</sequence>
<name>A0A2A5QSK4_9EURY</name>
<comment type="caution">
    <text evidence="2">The sequence shown here is derived from an EMBL/GenBank/DDBJ whole genome shotgun (WGS) entry which is preliminary data.</text>
</comment>
<feature type="compositionally biased region" description="Acidic residues" evidence="1">
    <location>
        <begin position="34"/>
        <end position="55"/>
    </location>
</feature>
<feature type="compositionally biased region" description="Acidic residues" evidence="1">
    <location>
        <begin position="141"/>
        <end position="160"/>
    </location>
</feature>
<feature type="compositionally biased region" description="Acidic residues" evidence="1">
    <location>
        <begin position="112"/>
        <end position="132"/>
    </location>
</feature>
<dbReference type="AlphaFoldDB" id="A0A2A5QSK4"/>
<dbReference type="Proteomes" id="UP000219689">
    <property type="component" value="Unassembled WGS sequence"/>
</dbReference>
<evidence type="ECO:0000313" key="2">
    <source>
        <dbReference type="EMBL" id="PCR89818.1"/>
    </source>
</evidence>
<evidence type="ECO:0000313" key="3">
    <source>
        <dbReference type="Proteomes" id="UP000219689"/>
    </source>
</evidence>
<reference evidence="2 3" key="1">
    <citation type="submission" date="2017-09" db="EMBL/GenBank/DDBJ databases">
        <title>Genome sequences of Natrinema ejinorence JCM 13890T.</title>
        <authorList>
            <person name="Roh S.W."/>
            <person name="Kim Y.B."/>
            <person name="Kim J.Y."/>
        </authorList>
    </citation>
    <scope>NUCLEOTIDE SEQUENCE [LARGE SCALE GENOMIC DNA]</scope>
    <source>
        <strain evidence="2 3">JCM 13890</strain>
    </source>
</reference>
<dbReference type="OrthoDB" id="177991at2157"/>
<dbReference type="InterPro" id="IPR006311">
    <property type="entry name" value="TAT_signal"/>
</dbReference>
<dbReference type="InterPro" id="IPR013783">
    <property type="entry name" value="Ig-like_fold"/>
</dbReference>
<feature type="region of interest" description="Disordered" evidence="1">
    <location>
        <begin position="191"/>
        <end position="214"/>
    </location>
</feature>
<organism evidence="2 3">
    <name type="scientific">Natrinema ejinorense</name>
    <dbReference type="NCBI Taxonomy" id="373386"/>
    <lineage>
        <taxon>Archaea</taxon>
        <taxon>Methanobacteriati</taxon>
        <taxon>Methanobacteriota</taxon>
        <taxon>Stenosarchaea group</taxon>
        <taxon>Halobacteria</taxon>
        <taxon>Halobacteriales</taxon>
        <taxon>Natrialbaceae</taxon>
        <taxon>Natrinema</taxon>
    </lineage>
</organism>
<gene>
    <name evidence="2" type="ORF">CP557_04265</name>
</gene>
<dbReference type="Gene3D" id="2.60.40.10">
    <property type="entry name" value="Immunoglobulins"/>
    <property type="match status" value="1"/>
</dbReference>